<dbReference type="AlphaFoldDB" id="A0ABD3BG42"/>
<dbReference type="Proteomes" id="UP001632038">
    <property type="component" value="Unassembled WGS sequence"/>
</dbReference>
<sequence length="147" mass="16280">MCRSLCAVYVRILALFPDLEAARPRSTSGIQALCSLHIALEKTKNVLQHCADCSKLYLAITGDAVVMKFERTRRVLADSLTRVEDIVPRAIGSQIAEIISELTEIEFSLGPTEKQTGDDIIVLLQKGKNIDTENSDSDFFHQSLSKI</sequence>
<feature type="signal peptide" evidence="1">
    <location>
        <begin position="1"/>
        <end position="21"/>
    </location>
</feature>
<comment type="caution">
    <text evidence="2">The sequence shown here is derived from an EMBL/GenBank/DDBJ whole genome shotgun (WGS) entry which is preliminary data.</text>
</comment>
<name>A0ABD3BG42_9LAMI</name>
<gene>
    <name evidence="3" type="ORF">CASFOL_008091</name>
    <name evidence="2" type="ORF">CASFOL_039578</name>
</gene>
<protein>
    <submittedName>
        <fullName evidence="2">Uncharacterized protein</fullName>
    </submittedName>
</protein>
<evidence type="ECO:0000313" key="4">
    <source>
        <dbReference type="Proteomes" id="UP001632038"/>
    </source>
</evidence>
<organism evidence="2 4">
    <name type="scientific">Castilleja foliolosa</name>
    <dbReference type="NCBI Taxonomy" id="1961234"/>
    <lineage>
        <taxon>Eukaryota</taxon>
        <taxon>Viridiplantae</taxon>
        <taxon>Streptophyta</taxon>
        <taxon>Embryophyta</taxon>
        <taxon>Tracheophyta</taxon>
        <taxon>Spermatophyta</taxon>
        <taxon>Magnoliopsida</taxon>
        <taxon>eudicotyledons</taxon>
        <taxon>Gunneridae</taxon>
        <taxon>Pentapetalae</taxon>
        <taxon>asterids</taxon>
        <taxon>lamiids</taxon>
        <taxon>Lamiales</taxon>
        <taxon>Orobanchaceae</taxon>
        <taxon>Pedicularideae</taxon>
        <taxon>Castillejinae</taxon>
        <taxon>Castilleja</taxon>
    </lineage>
</organism>
<dbReference type="EMBL" id="JAVIJP010000009">
    <property type="protein sequence ID" value="KAL3647123.1"/>
    <property type="molecule type" value="Genomic_DNA"/>
</dbReference>
<evidence type="ECO:0000256" key="1">
    <source>
        <dbReference type="SAM" id="SignalP"/>
    </source>
</evidence>
<reference evidence="4" key="1">
    <citation type="journal article" date="2024" name="IScience">
        <title>Strigolactones Initiate the Formation of Haustorium-like Structures in Castilleja.</title>
        <authorList>
            <person name="Buerger M."/>
            <person name="Peterson D."/>
            <person name="Chory J."/>
        </authorList>
    </citation>
    <scope>NUCLEOTIDE SEQUENCE [LARGE SCALE GENOMIC DNA]</scope>
</reference>
<accession>A0ABD3BG42</accession>
<evidence type="ECO:0000313" key="2">
    <source>
        <dbReference type="EMBL" id="KAL3616188.1"/>
    </source>
</evidence>
<keyword evidence="1" id="KW-0732">Signal</keyword>
<evidence type="ECO:0000313" key="3">
    <source>
        <dbReference type="EMBL" id="KAL3647123.1"/>
    </source>
</evidence>
<dbReference type="EMBL" id="JAVIJP010000092">
    <property type="protein sequence ID" value="KAL3616188.1"/>
    <property type="molecule type" value="Genomic_DNA"/>
</dbReference>
<proteinExistence type="predicted"/>
<keyword evidence="4" id="KW-1185">Reference proteome</keyword>
<reference evidence="2" key="2">
    <citation type="submission" date="2024-11" db="EMBL/GenBank/DDBJ databases">
        <authorList>
            <person name="Burger M."/>
            <person name="Chory J."/>
        </authorList>
    </citation>
    <scope>NUCLEOTIDE SEQUENCE</scope>
    <source>
        <strain evidence="2">Tecolote</strain>
        <tissue evidence="2">Flower</tissue>
    </source>
</reference>
<feature type="chain" id="PRO_5044724656" evidence="1">
    <location>
        <begin position="22"/>
        <end position="147"/>
    </location>
</feature>